<evidence type="ECO:0000256" key="1">
    <source>
        <dbReference type="SAM" id="MobiDB-lite"/>
    </source>
</evidence>
<evidence type="ECO:0000313" key="5">
    <source>
        <dbReference type="Proteomes" id="UP000029052"/>
    </source>
</evidence>
<evidence type="ECO:0000259" key="3">
    <source>
        <dbReference type="SMART" id="SM00858"/>
    </source>
</evidence>
<name>A0A087BB94_9BIFI</name>
<feature type="compositionally biased region" description="Basic and acidic residues" evidence="1">
    <location>
        <begin position="1"/>
        <end position="12"/>
    </location>
</feature>
<sequence length="243" mass="25304">MVTFFHSERERNTGATSRNGRKRMLLRQSLVAQRRLRRIVASICAIGALLAALITVESSTRMMPALVTTNAVHQGETIDAADVAQTRIPYHMALEDAVTASDAVMGMVATVSIPAHSVVTFSMVQNAPLPQSDATIVDVKLASATDSFPVGSRVALVTGTGCETQQAQESQQTQGKQAAQSAKTQASGQNSAFAGSCTLTTQALVMGKAHVDDMGSPLTPMALPASDALAVIGASGPIIAVQQ</sequence>
<keyword evidence="4" id="KW-0969">Cilium</keyword>
<keyword evidence="4" id="KW-0282">Flagellum</keyword>
<dbReference type="CDD" id="cd11614">
    <property type="entry name" value="SAF_CpaB_FlgA_like"/>
    <property type="match status" value="1"/>
</dbReference>
<dbReference type="Proteomes" id="UP000029052">
    <property type="component" value="Unassembled WGS sequence"/>
</dbReference>
<reference evidence="4 5" key="1">
    <citation type="submission" date="2014-03" db="EMBL/GenBank/DDBJ databases">
        <title>Genomics of Bifidobacteria.</title>
        <authorList>
            <person name="Ventura M."/>
            <person name="Milani C."/>
            <person name="Lugli G.A."/>
        </authorList>
    </citation>
    <scope>NUCLEOTIDE SEQUENCE [LARGE SCALE GENOMIC DNA]</scope>
    <source>
        <strain evidence="4 5">LMG 11591</strain>
    </source>
</reference>
<proteinExistence type="predicted"/>
<feature type="domain" description="SAF" evidence="3">
    <location>
        <begin position="63"/>
        <end position="125"/>
    </location>
</feature>
<comment type="caution">
    <text evidence="4">The sequence shown here is derived from an EMBL/GenBank/DDBJ whole genome shotgun (WGS) entry which is preliminary data.</text>
</comment>
<gene>
    <name evidence="4" type="ORF">BMAGN_0246</name>
</gene>
<accession>A0A087BB94</accession>
<dbReference type="Gene3D" id="3.90.1210.10">
    <property type="entry name" value="Antifreeze-like/N-acetylneuraminic acid synthase C-terminal domain"/>
    <property type="match status" value="1"/>
</dbReference>
<dbReference type="InterPro" id="IPR013974">
    <property type="entry name" value="SAF"/>
</dbReference>
<dbReference type="Pfam" id="PF08666">
    <property type="entry name" value="SAF"/>
    <property type="match status" value="1"/>
</dbReference>
<organism evidence="4 5">
    <name type="scientific">Bifidobacterium magnum</name>
    <dbReference type="NCBI Taxonomy" id="1692"/>
    <lineage>
        <taxon>Bacteria</taxon>
        <taxon>Bacillati</taxon>
        <taxon>Actinomycetota</taxon>
        <taxon>Actinomycetes</taxon>
        <taxon>Bifidobacteriales</taxon>
        <taxon>Bifidobacteriaceae</taxon>
        <taxon>Bifidobacterium</taxon>
    </lineage>
</organism>
<keyword evidence="2" id="KW-0472">Membrane</keyword>
<evidence type="ECO:0000256" key="2">
    <source>
        <dbReference type="SAM" id="Phobius"/>
    </source>
</evidence>
<protein>
    <submittedName>
        <fullName evidence="4">SAF-like protein (Flagellar basal-body protein or pilus-assembly protein)</fullName>
    </submittedName>
</protein>
<dbReference type="AlphaFoldDB" id="A0A087BB94"/>
<dbReference type="RefSeq" id="WP_081640903.1">
    <property type="nucleotide sequence ID" value="NZ_JGZB01000004.1"/>
</dbReference>
<dbReference type="STRING" id="1692.BMAGN_0246"/>
<dbReference type="eggNOG" id="COG1261">
    <property type="taxonomic scope" value="Bacteria"/>
</dbReference>
<dbReference type="EMBL" id="JGZB01000004">
    <property type="protein sequence ID" value="KFI68294.1"/>
    <property type="molecule type" value="Genomic_DNA"/>
</dbReference>
<dbReference type="SMART" id="SM00858">
    <property type="entry name" value="SAF"/>
    <property type="match status" value="1"/>
</dbReference>
<evidence type="ECO:0000313" key="4">
    <source>
        <dbReference type="EMBL" id="KFI68294.1"/>
    </source>
</evidence>
<feature type="transmembrane region" description="Helical" evidence="2">
    <location>
        <begin position="36"/>
        <end position="56"/>
    </location>
</feature>
<keyword evidence="2" id="KW-1133">Transmembrane helix</keyword>
<keyword evidence="4" id="KW-0966">Cell projection</keyword>
<keyword evidence="2" id="KW-0812">Transmembrane</keyword>
<feature type="region of interest" description="Disordered" evidence="1">
    <location>
        <begin position="1"/>
        <end position="20"/>
    </location>
</feature>
<keyword evidence="5" id="KW-1185">Reference proteome</keyword>